<evidence type="ECO:0000256" key="12">
    <source>
        <dbReference type="ARBA" id="ARBA00034013"/>
    </source>
</evidence>
<evidence type="ECO:0000256" key="9">
    <source>
        <dbReference type="ARBA" id="ARBA00023295"/>
    </source>
</evidence>
<evidence type="ECO:0000256" key="5">
    <source>
        <dbReference type="ARBA" id="ARBA00015938"/>
    </source>
</evidence>
<feature type="site" description="Transition state stabilizer" evidence="17">
    <location>
        <position position="390"/>
    </location>
</feature>
<evidence type="ECO:0000256" key="8">
    <source>
        <dbReference type="ARBA" id="ARBA00023277"/>
    </source>
</evidence>
<evidence type="ECO:0000313" key="20">
    <source>
        <dbReference type="Proteomes" id="UP000221734"/>
    </source>
</evidence>
<feature type="active site" description="Proton donor" evidence="15">
    <location>
        <position position="296"/>
    </location>
</feature>
<dbReference type="GO" id="GO:0033942">
    <property type="term" value="F:4-alpha-D-(1-&gt;4)-alpha-D-glucanotrehalose trehalohydrolase activity"/>
    <property type="evidence" value="ECO:0007669"/>
    <property type="project" value="UniProtKB-EC"/>
</dbReference>
<dbReference type="PANTHER" id="PTHR43651">
    <property type="entry name" value="1,4-ALPHA-GLUCAN-BRANCHING ENZYME"/>
    <property type="match status" value="1"/>
</dbReference>
<evidence type="ECO:0000256" key="13">
    <source>
        <dbReference type="NCBIfam" id="TIGR02402"/>
    </source>
</evidence>
<dbReference type="UniPathway" id="UPA00299"/>
<gene>
    <name evidence="19" type="primary">treZ</name>
    <name evidence="19" type="ORF">KSMBR1_1063</name>
</gene>
<evidence type="ECO:0000256" key="15">
    <source>
        <dbReference type="PIRSR" id="PIRSR006337-1"/>
    </source>
</evidence>
<evidence type="ECO:0000256" key="17">
    <source>
        <dbReference type="PIRSR" id="PIRSR006337-3"/>
    </source>
</evidence>
<evidence type="ECO:0000256" key="6">
    <source>
        <dbReference type="ARBA" id="ARBA00022490"/>
    </source>
</evidence>
<comment type="similarity">
    <text evidence="3 14">Belongs to the glycosyl hydrolase 13 family.</text>
</comment>
<proteinExistence type="inferred from homology"/>
<dbReference type="Gene3D" id="2.60.40.10">
    <property type="entry name" value="Immunoglobulins"/>
    <property type="match status" value="1"/>
</dbReference>
<dbReference type="InterPro" id="IPR044901">
    <property type="entry name" value="Trehalose_TreZ_E-set_sf"/>
</dbReference>
<keyword evidence="20" id="KW-1185">Reference proteome</keyword>
<evidence type="ECO:0000256" key="4">
    <source>
        <dbReference type="ARBA" id="ARBA00012268"/>
    </source>
</evidence>
<protein>
    <recommendedName>
        <fullName evidence="5 13">Malto-oligosyltrehalose trehalohydrolase</fullName>
        <shortName evidence="14">MTHase</shortName>
        <ecNumber evidence="4 13">3.2.1.141</ecNumber>
    </recommendedName>
    <alternativeName>
        <fullName evidence="11 14">4-alpha-D-((1-&gt;4)-alpha-D-glucano)trehalose trehalohydrolase</fullName>
    </alternativeName>
    <alternativeName>
        <fullName evidence="10 14">Maltooligosyl trehalose trehalohydrolase</fullName>
    </alternativeName>
</protein>
<evidence type="ECO:0000313" key="19">
    <source>
        <dbReference type="EMBL" id="SOH03566.1"/>
    </source>
</evidence>
<dbReference type="InterPro" id="IPR012768">
    <property type="entry name" value="Trehalose_TreZ"/>
</dbReference>
<dbReference type="InterPro" id="IPR017853">
    <property type="entry name" value="GH"/>
</dbReference>
<dbReference type="InterPro" id="IPR014756">
    <property type="entry name" value="Ig_E-set"/>
</dbReference>
<dbReference type="CDD" id="cd11325">
    <property type="entry name" value="AmyAc_GTHase"/>
    <property type="match status" value="1"/>
</dbReference>
<evidence type="ECO:0000256" key="3">
    <source>
        <dbReference type="ARBA" id="ARBA00008061"/>
    </source>
</evidence>
<dbReference type="SUPFAM" id="SSF81296">
    <property type="entry name" value="E set domains"/>
    <property type="match status" value="1"/>
</dbReference>
<name>A0A2C9CCY5_KUEST</name>
<dbReference type="SUPFAM" id="SSF51445">
    <property type="entry name" value="(Trans)glycosidases"/>
    <property type="match status" value="1"/>
</dbReference>
<evidence type="ECO:0000256" key="2">
    <source>
        <dbReference type="ARBA" id="ARBA00005199"/>
    </source>
</evidence>
<dbReference type="GO" id="GO:0005992">
    <property type="term" value="P:trehalose biosynthetic process"/>
    <property type="evidence" value="ECO:0007669"/>
    <property type="project" value="UniProtKB-UniRule"/>
</dbReference>
<dbReference type="EC" id="3.2.1.141" evidence="4 13"/>
<dbReference type="AlphaFoldDB" id="A0A2C9CCY5"/>
<feature type="binding site" evidence="16">
    <location>
        <begin position="321"/>
        <end position="325"/>
    </location>
    <ligand>
        <name>substrate</name>
    </ligand>
</feature>
<keyword evidence="7 14" id="KW-0378">Hydrolase</keyword>
<dbReference type="SMART" id="SM00642">
    <property type="entry name" value="Aamy"/>
    <property type="match status" value="1"/>
</dbReference>
<dbReference type="InterPro" id="IPR006047">
    <property type="entry name" value="GH13_cat_dom"/>
</dbReference>
<keyword evidence="8" id="KW-0119">Carbohydrate metabolism</keyword>
<evidence type="ECO:0000256" key="1">
    <source>
        <dbReference type="ARBA" id="ARBA00004496"/>
    </source>
</evidence>
<evidence type="ECO:0000259" key="18">
    <source>
        <dbReference type="SMART" id="SM00642"/>
    </source>
</evidence>
<dbReference type="PIRSF" id="PIRSF006337">
    <property type="entry name" value="Trehalose_TreZ"/>
    <property type="match status" value="1"/>
</dbReference>
<comment type="catalytic activity">
    <reaction evidence="12 14">
        <text>hydrolysis of (1-&gt;4)-alpha-D-glucosidic linkage in 4-alpha-D-[(1-&gt;4)-alpha-D-glucanosyl]n trehalose to yield trehalose and (1-&gt;4)-alpha-D-glucan.</text>
        <dbReference type="EC" id="3.2.1.141"/>
    </reaction>
</comment>
<dbReference type="RefSeq" id="WP_099324380.1">
    <property type="nucleotide sequence ID" value="NZ_LT934425.1"/>
</dbReference>
<dbReference type="KEGG" id="kst:KSMBR1_1063"/>
<comment type="subcellular location">
    <subcellularLocation>
        <location evidence="1 15">Cytoplasm</location>
    </subcellularLocation>
</comment>
<dbReference type="NCBIfam" id="TIGR02402">
    <property type="entry name" value="trehalose_TreZ"/>
    <property type="match status" value="1"/>
</dbReference>
<comment type="pathway">
    <text evidence="2 14">Glycan biosynthesis; trehalose biosynthesis.</text>
</comment>
<sequence>MRIGAHYLGNGTCEFVVWAPFLKSVAVKLISPDERLLPMKKDEKGYWKACVEDVYPGACYFYQLGEKTDRPDPASYFQPAGVHQYSQVVEFDSFKWKDSKWKGIELSQLIIYELHVGTFTPQGTFDAILPRLNSLKELGVNAIELMPVAQFPGERNWGYDGAYLFAVQNLYGGPEGLMRLVNECHKHGISVILDVVYNHLGPEGNYLAEYGPYFTDKYHTPWGKAINFDDAYSDEVRSFFLQNALFWFENYHIDALRLDAIHGIYDMGAKHILEELKEKTAELSVQKKKTYYLIAESNLNDTKITRIKETGGYGIDSQWCDDLHHSLHTLLTGEITGYYCDFGETKHLVKSLGEGFAYSGEYSPFRKRRHGNSSKNCPPSQFVVFSQNHDQIGNRMLGERLSTLVSFEALKLAAGVILLSPYIPLLFMGEEYGEEAPFLYFVSHSDVPLIEAVRRGRKHEFHDFQWQGEPPDPQDSETFLTSKLNWGKKRQGHHKVLLDFYKHLIHLRKTIPAFANQDKNKLSVYGLEDEKVVFLQRGEGVDNSFTVFNFSDSEVSVKLPLQENHWKKLVDSSDEMWDGPGSLLTEKTGQFNQITLRKHSFITFIKE</sequence>
<dbReference type="Pfam" id="PF00128">
    <property type="entry name" value="Alpha-amylase"/>
    <property type="match status" value="1"/>
</dbReference>
<dbReference type="Proteomes" id="UP000221734">
    <property type="component" value="Chromosome Kuenenia_stuttgartiensis_MBR1"/>
</dbReference>
<dbReference type="Gene3D" id="1.10.10.760">
    <property type="entry name" value="E-set domains of sugar-utilizing enzymes"/>
    <property type="match status" value="1"/>
</dbReference>
<evidence type="ECO:0000256" key="16">
    <source>
        <dbReference type="PIRSR" id="PIRSR006337-2"/>
    </source>
</evidence>
<dbReference type="PANTHER" id="PTHR43651:SF11">
    <property type="entry name" value="MALTO-OLIGOSYLTREHALOSE TREHALOHYDROLASE"/>
    <property type="match status" value="1"/>
</dbReference>
<dbReference type="Gene3D" id="3.20.20.80">
    <property type="entry name" value="Glycosidases"/>
    <property type="match status" value="1"/>
</dbReference>
<dbReference type="CDD" id="cd02853">
    <property type="entry name" value="E_set_MTHase_like_N"/>
    <property type="match status" value="1"/>
</dbReference>
<keyword evidence="9 14" id="KW-0326">Glycosidase</keyword>
<feature type="domain" description="Glycosyl hydrolase family 13 catalytic" evidence="18">
    <location>
        <begin position="87"/>
        <end position="459"/>
    </location>
</feature>
<feature type="active site" description="Nucleophile" evidence="15">
    <location>
        <position position="259"/>
    </location>
</feature>
<evidence type="ECO:0000256" key="14">
    <source>
        <dbReference type="PIRNR" id="PIRNR006337"/>
    </source>
</evidence>
<dbReference type="InterPro" id="IPR013783">
    <property type="entry name" value="Ig-like_fold"/>
</dbReference>
<dbReference type="OrthoDB" id="226102at2"/>
<dbReference type="EMBL" id="LT934425">
    <property type="protein sequence ID" value="SOH03566.1"/>
    <property type="molecule type" value="Genomic_DNA"/>
</dbReference>
<reference evidence="20" key="1">
    <citation type="submission" date="2017-10" db="EMBL/GenBank/DDBJ databases">
        <authorList>
            <person name="Frank J."/>
        </authorList>
    </citation>
    <scope>NUCLEOTIDE SEQUENCE [LARGE SCALE GENOMIC DNA]</scope>
</reference>
<organism evidence="19 20">
    <name type="scientific">Kuenenia stuttgartiensis</name>
    <dbReference type="NCBI Taxonomy" id="174633"/>
    <lineage>
        <taxon>Bacteria</taxon>
        <taxon>Pseudomonadati</taxon>
        <taxon>Planctomycetota</taxon>
        <taxon>Candidatus Brocadiia</taxon>
        <taxon>Candidatus Brocadiales</taxon>
        <taxon>Candidatus Brocadiaceae</taxon>
        <taxon>Candidatus Kuenenia</taxon>
    </lineage>
</organism>
<feature type="binding site" evidence="16">
    <location>
        <begin position="389"/>
        <end position="394"/>
    </location>
    <ligand>
        <name>substrate</name>
    </ligand>
</feature>
<keyword evidence="6" id="KW-0963">Cytoplasm</keyword>
<accession>A0A2C9CCY5</accession>
<evidence type="ECO:0000256" key="11">
    <source>
        <dbReference type="ARBA" id="ARBA00033284"/>
    </source>
</evidence>
<evidence type="ECO:0000256" key="10">
    <source>
        <dbReference type="ARBA" id="ARBA00032057"/>
    </source>
</evidence>
<evidence type="ECO:0000256" key="7">
    <source>
        <dbReference type="ARBA" id="ARBA00022801"/>
    </source>
</evidence>
<dbReference type="GO" id="GO:0005737">
    <property type="term" value="C:cytoplasm"/>
    <property type="evidence" value="ECO:0007669"/>
    <property type="project" value="UniProtKB-SubCell"/>
</dbReference>
<feature type="binding site" evidence="16">
    <location>
        <begin position="257"/>
        <end position="262"/>
    </location>
    <ligand>
        <name>substrate</name>
    </ligand>
</feature>